<sequence length="113" mass="12400">MTLPETTVVYRSRDFQDAEAFAAHLVQAGINARLVSPRQVGHVGEGPVFDTLHDVLASDCTEPQVRELLSDWRSRENNDANTLSPFCYHCGFDLEAVSPTCPDCGKTLDFGGD</sequence>
<keyword evidence="2" id="KW-1185">Reference proteome</keyword>
<dbReference type="AlphaFoldDB" id="A0A517N7S7"/>
<dbReference type="Proteomes" id="UP000318538">
    <property type="component" value="Chromosome"/>
</dbReference>
<dbReference type="OrthoDB" id="274247at2"/>
<organism evidence="1 2">
    <name type="scientific">Rubripirellula lacrimiformis</name>
    <dbReference type="NCBI Taxonomy" id="1930273"/>
    <lineage>
        <taxon>Bacteria</taxon>
        <taxon>Pseudomonadati</taxon>
        <taxon>Planctomycetota</taxon>
        <taxon>Planctomycetia</taxon>
        <taxon>Pirellulales</taxon>
        <taxon>Pirellulaceae</taxon>
        <taxon>Rubripirellula</taxon>
    </lineage>
</organism>
<protein>
    <recommendedName>
        <fullName evidence="3">DUF2007 domain-containing protein</fullName>
    </recommendedName>
</protein>
<accession>A0A517N7S7</accession>
<gene>
    <name evidence="1" type="ORF">K227x_14370</name>
</gene>
<name>A0A517N7S7_9BACT</name>
<dbReference type="RefSeq" id="WP_145168821.1">
    <property type="nucleotide sequence ID" value="NZ_CP036525.1"/>
</dbReference>
<dbReference type="EMBL" id="CP036525">
    <property type="protein sequence ID" value="QDT03058.1"/>
    <property type="molecule type" value="Genomic_DNA"/>
</dbReference>
<evidence type="ECO:0000313" key="1">
    <source>
        <dbReference type="EMBL" id="QDT03058.1"/>
    </source>
</evidence>
<proteinExistence type="predicted"/>
<evidence type="ECO:0000313" key="2">
    <source>
        <dbReference type="Proteomes" id="UP000318538"/>
    </source>
</evidence>
<reference evidence="1 2" key="1">
    <citation type="submission" date="2019-02" db="EMBL/GenBank/DDBJ databases">
        <title>Deep-cultivation of Planctomycetes and their phenomic and genomic characterization uncovers novel biology.</title>
        <authorList>
            <person name="Wiegand S."/>
            <person name="Jogler M."/>
            <person name="Boedeker C."/>
            <person name="Pinto D."/>
            <person name="Vollmers J."/>
            <person name="Rivas-Marin E."/>
            <person name="Kohn T."/>
            <person name="Peeters S.H."/>
            <person name="Heuer A."/>
            <person name="Rast P."/>
            <person name="Oberbeckmann S."/>
            <person name="Bunk B."/>
            <person name="Jeske O."/>
            <person name="Meyerdierks A."/>
            <person name="Storesund J.E."/>
            <person name="Kallscheuer N."/>
            <person name="Luecker S."/>
            <person name="Lage O.M."/>
            <person name="Pohl T."/>
            <person name="Merkel B.J."/>
            <person name="Hornburger P."/>
            <person name="Mueller R.-W."/>
            <person name="Bruemmer F."/>
            <person name="Labrenz M."/>
            <person name="Spormann A.M."/>
            <person name="Op den Camp H."/>
            <person name="Overmann J."/>
            <person name="Amann R."/>
            <person name="Jetten M.S.M."/>
            <person name="Mascher T."/>
            <person name="Medema M.H."/>
            <person name="Devos D.P."/>
            <person name="Kaster A.-K."/>
            <person name="Ovreas L."/>
            <person name="Rohde M."/>
            <person name="Galperin M.Y."/>
            <person name="Jogler C."/>
        </authorList>
    </citation>
    <scope>NUCLEOTIDE SEQUENCE [LARGE SCALE GENOMIC DNA]</scope>
    <source>
        <strain evidence="1 2">K22_7</strain>
    </source>
</reference>
<dbReference type="KEGG" id="rlc:K227x_14370"/>
<evidence type="ECO:0008006" key="3">
    <source>
        <dbReference type="Google" id="ProtNLM"/>
    </source>
</evidence>